<keyword evidence="15" id="KW-1185">Reference proteome</keyword>
<evidence type="ECO:0000256" key="6">
    <source>
        <dbReference type="ARBA" id="ARBA00022777"/>
    </source>
</evidence>
<keyword evidence="8" id="KW-0902">Two-component regulatory system</keyword>
<dbReference type="CDD" id="cd00082">
    <property type="entry name" value="HisKA"/>
    <property type="match status" value="1"/>
</dbReference>
<dbReference type="PROSITE" id="PS50109">
    <property type="entry name" value="HIS_KIN"/>
    <property type="match status" value="1"/>
</dbReference>
<comment type="catalytic activity">
    <reaction evidence="1">
        <text>ATP + protein L-histidine = ADP + protein N-phospho-L-histidine.</text>
        <dbReference type="EC" id="2.7.13.3"/>
    </reaction>
</comment>
<dbReference type="InterPro" id="IPR036890">
    <property type="entry name" value="HATPase_C_sf"/>
</dbReference>
<dbReference type="EMBL" id="CP029550">
    <property type="protein sequence ID" value="AWN42286.1"/>
    <property type="molecule type" value="Genomic_DNA"/>
</dbReference>
<evidence type="ECO:0000256" key="5">
    <source>
        <dbReference type="ARBA" id="ARBA00022741"/>
    </source>
</evidence>
<gene>
    <name evidence="14" type="ORF">DK389_19560</name>
</gene>
<dbReference type="InterPro" id="IPR003594">
    <property type="entry name" value="HATPase_dom"/>
</dbReference>
<dbReference type="KEGG" id="mets:DK389_19560"/>
<name>A0A2U8WAE2_9HYPH</name>
<dbReference type="InterPro" id="IPR036097">
    <property type="entry name" value="HisK_dim/P_sf"/>
</dbReference>
<evidence type="ECO:0000256" key="8">
    <source>
        <dbReference type="ARBA" id="ARBA00023012"/>
    </source>
</evidence>
<dbReference type="InterPro" id="IPR000700">
    <property type="entry name" value="PAS-assoc_C"/>
</dbReference>
<keyword evidence="4" id="KW-0808">Transferase</keyword>
<dbReference type="AlphaFoldDB" id="A0A2U8WAE2"/>
<dbReference type="PANTHER" id="PTHR43065">
    <property type="entry name" value="SENSOR HISTIDINE KINASE"/>
    <property type="match status" value="1"/>
</dbReference>
<dbReference type="InterPro" id="IPR001610">
    <property type="entry name" value="PAC"/>
</dbReference>
<dbReference type="InterPro" id="IPR000014">
    <property type="entry name" value="PAS"/>
</dbReference>
<organism evidence="14 15">
    <name type="scientific">Methylobacterium durans</name>
    <dbReference type="NCBI Taxonomy" id="2202825"/>
    <lineage>
        <taxon>Bacteria</taxon>
        <taxon>Pseudomonadati</taxon>
        <taxon>Pseudomonadota</taxon>
        <taxon>Alphaproteobacteria</taxon>
        <taxon>Hyphomicrobiales</taxon>
        <taxon>Methylobacteriaceae</taxon>
        <taxon>Methylobacterium</taxon>
    </lineage>
</organism>
<dbReference type="SMART" id="SM00091">
    <property type="entry name" value="PAS"/>
    <property type="match status" value="1"/>
</dbReference>
<dbReference type="SMART" id="SM00086">
    <property type="entry name" value="PAC"/>
    <property type="match status" value="2"/>
</dbReference>
<evidence type="ECO:0000259" key="12">
    <source>
        <dbReference type="PROSITE" id="PS50112"/>
    </source>
</evidence>
<feature type="transmembrane region" description="Helical" evidence="10">
    <location>
        <begin position="83"/>
        <end position="100"/>
    </location>
</feature>
<evidence type="ECO:0000259" key="11">
    <source>
        <dbReference type="PROSITE" id="PS50109"/>
    </source>
</evidence>
<dbReference type="Pfam" id="PF02518">
    <property type="entry name" value="HATPase_c"/>
    <property type="match status" value="1"/>
</dbReference>
<dbReference type="InterPro" id="IPR003661">
    <property type="entry name" value="HisK_dim/P_dom"/>
</dbReference>
<sequence length="657" mass="71497">MRSSATPDPVALRRDSRAETWSSRSGGAPGDRQGRSGTASGWLAVGLALAIFLIDALTPLEGAVAVLYVVVMLIAARAFRSRGVIAMATVCITLTVAAYLPAHGLLNTDAALVRALVSLAAIAIGTALALRNQAAAERLAEQASLLDLTHDSIFVRDRGDIVRFWNRGAEELYGFRADEALGRNVHELLRTVFPMPREAIRGELRRTGRWEGELVQTVRSGRTAIVESRWALQRDARGEPVSVLETNTDITERRRAHEALVESERRYRTIFDTTRVSILQQDWTPVKAALDDLAGTADVETYLAEHPDFVRRMRQSVRIVDLNAVTLRLLGADSKTQALCHLDDILPEDEPTFPRALLAIARGETFYEGESQIRTRSGELVPILFGITFPPDVGGYGCVLVFAVDISERKEAQATLLALQAELAHALRVSTLGELTASIAHEVNQPLAAIVTNGEAALRWLRRPVPDLEEAQAALMRVVSNGTRAGDIVSRIRSFLNKAPTLRERIDLVDMIDEALLLIEQEMMRHGVVPRREIKPDLPEILGDRVQLQQVVINLMVNGIQAMAGVSERPRVLTIQASCDGKEVGIAVIDSGTGIAPEIADSIFKPFVTTKGNGMGMGLAICRTTIEAHGGRLWIGEASGPGAAFHLTVPVTHESIA</sequence>
<dbReference type="Gene3D" id="3.30.565.10">
    <property type="entry name" value="Histidine kinase-like ATPase, C-terminal domain"/>
    <property type="match status" value="1"/>
</dbReference>
<keyword evidence="3" id="KW-0597">Phosphoprotein</keyword>
<dbReference type="SMART" id="SM00387">
    <property type="entry name" value="HATPase_c"/>
    <property type="match status" value="1"/>
</dbReference>
<dbReference type="InterPro" id="IPR004358">
    <property type="entry name" value="Sig_transdc_His_kin-like_C"/>
</dbReference>
<feature type="domain" description="PAS" evidence="12">
    <location>
        <begin position="138"/>
        <end position="211"/>
    </location>
</feature>
<evidence type="ECO:0000256" key="9">
    <source>
        <dbReference type="SAM" id="MobiDB-lite"/>
    </source>
</evidence>
<dbReference type="Pfam" id="PF00512">
    <property type="entry name" value="HisKA"/>
    <property type="match status" value="1"/>
</dbReference>
<dbReference type="SMART" id="SM00388">
    <property type="entry name" value="HisKA"/>
    <property type="match status" value="1"/>
</dbReference>
<feature type="transmembrane region" description="Helical" evidence="10">
    <location>
        <begin position="42"/>
        <end position="71"/>
    </location>
</feature>
<evidence type="ECO:0000256" key="2">
    <source>
        <dbReference type="ARBA" id="ARBA00012438"/>
    </source>
</evidence>
<dbReference type="OrthoDB" id="9789238at2"/>
<keyword evidence="6 14" id="KW-0418">Kinase</keyword>
<dbReference type="InterPro" id="IPR005467">
    <property type="entry name" value="His_kinase_dom"/>
</dbReference>
<dbReference type="Pfam" id="PF13426">
    <property type="entry name" value="PAS_9"/>
    <property type="match status" value="1"/>
</dbReference>
<dbReference type="SUPFAM" id="SSF55785">
    <property type="entry name" value="PYP-like sensor domain (PAS domain)"/>
    <property type="match status" value="2"/>
</dbReference>
<evidence type="ECO:0000313" key="14">
    <source>
        <dbReference type="EMBL" id="AWN42286.1"/>
    </source>
</evidence>
<evidence type="ECO:0000256" key="7">
    <source>
        <dbReference type="ARBA" id="ARBA00022840"/>
    </source>
</evidence>
<dbReference type="Gene3D" id="3.30.450.20">
    <property type="entry name" value="PAS domain"/>
    <property type="match status" value="2"/>
</dbReference>
<dbReference type="GO" id="GO:0005524">
    <property type="term" value="F:ATP binding"/>
    <property type="evidence" value="ECO:0007669"/>
    <property type="project" value="UniProtKB-KW"/>
</dbReference>
<feature type="transmembrane region" description="Helical" evidence="10">
    <location>
        <begin position="112"/>
        <end position="130"/>
    </location>
</feature>
<accession>A0A2U8WAE2</accession>
<keyword evidence="5" id="KW-0547">Nucleotide-binding</keyword>
<feature type="region of interest" description="Disordered" evidence="9">
    <location>
        <begin position="1"/>
        <end position="36"/>
    </location>
</feature>
<dbReference type="Proteomes" id="UP000245926">
    <property type="component" value="Chromosome"/>
</dbReference>
<dbReference type="EC" id="2.7.13.3" evidence="2"/>
<dbReference type="PROSITE" id="PS50113">
    <property type="entry name" value="PAC"/>
    <property type="match status" value="1"/>
</dbReference>
<dbReference type="SUPFAM" id="SSF55874">
    <property type="entry name" value="ATPase domain of HSP90 chaperone/DNA topoisomerase II/histidine kinase"/>
    <property type="match status" value="1"/>
</dbReference>
<dbReference type="GO" id="GO:0000155">
    <property type="term" value="F:phosphorelay sensor kinase activity"/>
    <property type="evidence" value="ECO:0007669"/>
    <property type="project" value="InterPro"/>
</dbReference>
<feature type="domain" description="PAC" evidence="13">
    <location>
        <begin position="208"/>
        <end position="262"/>
    </location>
</feature>
<evidence type="ECO:0000256" key="1">
    <source>
        <dbReference type="ARBA" id="ARBA00000085"/>
    </source>
</evidence>
<protein>
    <recommendedName>
        <fullName evidence="2">histidine kinase</fullName>
        <ecNumber evidence="2">2.7.13.3</ecNumber>
    </recommendedName>
</protein>
<evidence type="ECO:0000256" key="3">
    <source>
        <dbReference type="ARBA" id="ARBA00022553"/>
    </source>
</evidence>
<keyword evidence="10" id="KW-0472">Membrane</keyword>
<evidence type="ECO:0000313" key="15">
    <source>
        <dbReference type="Proteomes" id="UP000245926"/>
    </source>
</evidence>
<reference evidence="15" key="1">
    <citation type="submission" date="2018-05" db="EMBL/GenBank/DDBJ databases">
        <title>Complete Genome Sequence of Methylobacterium sp. 17SD2-17.</title>
        <authorList>
            <person name="Srinivasan S."/>
        </authorList>
    </citation>
    <scope>NUCLEOTIDE SEQUENCE [LARGE SCALE GENOMIC DNA]</scope>
    <source>
        <strain evidence="15">17SD2-17</strain>
    </source>
</reference>
<dbReference type="InterPro" id="IPR013656">
    <property type="entry name" value="PAS_4"/>
</dbReference>
<dbReference type="PANTHER" id="PTHR43065:SF10">
    <property type="entry name" value="PEROXIDE STRESS-ACTIVATED HISTIDINE KINASE MAK3"/>
    <property type="match status" value="1"/>
</dbReference>
<dbReference type="NCBIfam" id="TIGR00229">
    <property type="entry name" value="sensory_box"/>
    <property type="match status" value="1"/>
</dbReference>
<evidence type="ECO:0000259" key="13">
    <source>
        <dbReference type="PROSITE" id="PS50113"/>
    </source>
</evidence>
<keyword evidence="10" id="KW-1133">Transmembrane helix</keyword>
<feature type="domain" description="Histidine kinase" evidence="11">
    <location>
        <begin position="438"/>
        <end position="653"/>
    </location>
</feature>
<dbReference type="InterPro" id="IPR035965">
    <property type="entry name" value="PAS-like_dom_sf"/>
</dbReference>
<evidence type="ECO:0000256" key="10">
    <source>
        <dbReference type="SAM" id="Phobius"/>
    </source>
</evidence>
<dbReference type="Gene3D" id="1.10.287.130">
    <property type="match status" value="1"/>
</dbReference>
<keyword evidence="10" id="KW-0812">Transmembrane</keyword>
<dbReference type="SUPFAM" id="SSF47384">
    <property type="entry name" value="Homodimeric domain of signal transducing histidine kinase"/>
    <property type="match status" value="1"/>
</dbReference>
<dbReference type="PROSITE" id="PS50112">
    <property type="entry name" value="PAS"/>
    <property type="match status" value="1"/>
</dbReference>
<dbReference type="Pfam" id="PF08448">
    <property type="entry name" value="PAS_4"/>
    <property type="match status" value="1"/>
</dbReference>
<proteinExistence type="predicted"/>
<evidence type="ECO:0000256" key="4">
    <source>
        <dbReference type="ARBA" id="ARBA00022679"/>
    </source>
</evidence>
<dbReference type="PRINTS" id="PR00344">
    <property type="entry name" value="BCTRLSENSOR"/>
</dbReference>
<keyword evidence="7" id="KW-0067">ATP-binding</keyword>
<dbReference type="CDD" id="cd00130">
    <property type="entry name" value="PAS"/>
    <property type="match status" value="1"/>
</dbReference>